<evidence type="ECO:0000256" key="6">
    <source>
        <dbReference type="HAMAP-Rule" id="MF_00924"/>
    </source>
</evidence>
<dbReference type="InterPro" id="IPR010653">
    <property type="entry name" value="NlpB/DapX"/>
</dbReference>
<comment type="subcellular location">
    <subcellularLocation>
        <location evidence="6">Cell outer membrane</location>
        <topology evidence="6">Lipid-anchor</topology>
    </subcellularLocation>
</comment>
<feature type="chain" id="PRO_5009355477" description="Outer membrane protein assembly factor BamC" evidence="7">
    <location>
        <begin position="18"/>
        <end position="371"/>
    </location>
</feature>
<keyword evidence="3 6" id="KW-0564">Palmitate</keyword>
<dbReference type="STRING" id="1656094.BFC18_01050"/>
<dbReference type="InterPro" id="IPR042268">
    <property type="entry name" value="BamC_C"/>
</dbReference>
<dbReference type="GO" id="GO:0009279">
    <property type="term" value="C:cell outer membrane"/>
    <property type="evidence" value="ECO:0007669"/>
    <property type="project" value="UniProtKB-SubCell"/>
</dbReference>
<accession>A0A1E7Z5J1</accession>
<dbReference type="GO" id="GO:0043165">
    <property type="term" value="P:Gram-negative-bacterium-type cell outer membrane assembly"/>
    <property type="evidence" value="ECO:0007669"/>
    <property type="project" value="UniProtKB-UniRule"/>
</dbReference>
<dbReference type="Gene3D" id="3.30.310.170">
    <property type="entry name" value="Outer membrane protein assembly factor BamC"/>
    <property type="match status" value="1"/>
</dbReference>
<comment type="function">
    <text evidence="6">Part of the outer membrane protein assembly complex, which is involved in assembly and insertion of beta-barrel proteins into the outer membrane.</text>
</comment>
<dbReference type="RefSeq" id="WP_070127709.1">
    <property type="nucleotide sequence ID" value="NZ_MDHN01000045.1"/>
</dbReference>
<dbReference type="OrthoDB" id="5598420at2"/>
<evidence type="ECO:0000256" key="1">
    <source>
        <dbReference type="ARBA" id="ARBA00022729"/>
    </source>
</evidence>
<dbReference type="HAMAP" id="MF_00924">
    <property type="entry name" value="OM_assembly_BamC"/>
    <property type="match status" value="1"/>
</dbReference>
<gene>
    <name evidence="6" type="primary">bamC</name>
    <name evidence="8" type="ORF">BFC18_01050</name>
</gene>
<name>A0A1E7Z5J1_9ALTE</name>
<dbReference type="EMBL" id="MDHN01000045">
    <property type="protein sequence ID" value="OFC68671.1"/>
    <property type="molecule type" value="Genomic_DNA"/>
</dbReference>
<dbReference type="Gene3D" id="3.30.530.50">
    <property type="match status" value="1"/>
</dbReference>
<dbReference type="PROSITE" id="PS51257">
    <property type="entry name" value="PROKAR_LIPOPROTEIN"/>
    <property type="match status" value="1"/>
</dbReference>
<dbReference type="InterPro" id="IPR014524">
    <property type="entry name" value="BamC"/>
</dbReference>
<evidence type="ECO:0000313" key="9">
    <source>
        <dbReference type="Proteomes" id="UP000175691"/>
    </source>
</evidence>
<keyword evidence="9" id="KW-1185">Reference proteome</keyword>
<dbReference type="Proteomes" id="UP000175691">
    <property type="component" value="Unassembled WGS sequence"/>
</dbReference>
<organism evidence="8 9">
    <name type="scientific">Alteromonas confluentis</name>
    <dbReference type="NCBI Taxonomy" id="1656094"/>
    <lineage>
        <taxon>Bacteria</taxon>
        <taxon>Pseudomonadati</taxon>
        <taxon>Pseudomonadota</taxon>
        <taxon>Gammaproteobacteria</taxon>
        <taxon>Alteromonadales</taxon>
        <taxon>Alteromonadaceae</taxon>
        <taxon>Alteromonas/Salinimonas group</taxon>
        <taxon>Alteromonas</taxon>
    </lineage>
</organism>
<sequence>MKNTLALLSGLSVLALAGCSSQQDYQTASGSYDYLDVSQRASVKVPEGLDSPEFSQQYELPNVGDGADNNLIGRSLSVQSPALVLPLVAGSRVEEGSDSAVVVFDQVDDSKPLEDAIWDTVLSFLEEKQIGVESFDKAAGKLVTDWTVERIVSDDSWYDFSDAKTSEVSRRFVFQLDVKAHGRSAALSASLDDYKMKSSSGDAETLASINEMTERREEIGILNEVLGHYEYQIKLDESKRIAQIRSGLNIEMGFDGDGAPAYVVDAQYDIAWPRMLLVLRKMGFDVKDLDKSTGLLFVSYNDEDSGWWSGLFSDDKDLLEKGEYRLKVQAIGENKTSITFMNDESEPFEPNQVADLYDQFARVMTEDNLDI</sequence>
<keyword evidence="1 6" id="KW-0732">Signal</keyword>
<protein>
    <recommendedName>
        <fullName evidence="6">Outer membrane protein assembly factor BamC</fullName>
    </recommendedName>
</protein>
<keyword evidence="2 6" id="KW-0472">Membrane</keyword>
<evidence type="ECO:0000256" key="2">
    <source>
        <dbReference type="ARBA" id="ARBA00023136"/>
    </source>
</evidence>
<proteinExistence type="inferred from homology"/>
<comment type="similarity">
    <text evidence="6">Belongs to the BamC family.</text>
</comment>
<comment type="subunit">
    <text evidence="6">Part of the Bam complex.</text>
</comment>
<keyword evidence="5 6" id="KW-0449">Lipoprotein</keyword>
<comment type="caution">
    <text evidence="8">The sequence shown here is derived from an EMBL/GenBank/DDBJ whole genome shotgun (WGS) entry which is preliminary data.</text>
</comment>
<reference evidence="8 9" key="1">
    <citation type="submission" date="2016-08" db="EMBL/GenBank/DDBJ databases">
        <authorList>
            <person name="Seilhamer J.J."/>
        </authorList>
    </citation>
    <scope>NUCLEOTIDE SEQUENCE [LARGE SCALE GENOMIC DNA]</scope>
    <source>
        <strain evidence="8 9">KCTC 42603</strain>
    </source>
</reference>
<dbReference type="Pfam" id="PF06804">
    <property type="entry name" value="Lipoprotein_18"/>
    <property type="match status" value="1"/>
</dbReference>
<evidence type="ECO:0000256" key="5">
    <source>
        <dbReference type="ARBA" id="ARBA00023288"/>
    </source>
</evidence>
<evidence type="ECO:0000256" key="7">
    <source>
        <dbReference type="SAM" id="SignalP"/>
    </source>
</evidence>
<evidence type="ECO:0000256" key="4">
    <source>
        <dbReference type="ARBA" id="ARBA00023237"/>
    </source>
</evidence>
<feature type="signal peptide" evidence="7">
    <location>
        <begin position="1"/>
        <end position="17"/>
    </location>
</feature>
<dbReference type="GO" id="GO:0051205">
    <property type="term" value="P:protein insertion into membrane"/>
    <property type="evidence" value="ECO:0007669"/>
    <property type="project" value="UniProtKB-UniRule"/>
</dbReference>
<keyword evidence="4 6" id="KW-0998">Cell outer membrane</keyword>
<dbReference type="AlphaFoldDB" id="A0A1E7Z5J1"/>
<evidence type="ECO:0000313" key="8">
    <source>
        <dbReference type="EMBL" id="OFC68671.1"/>
    </source>
</evidence>
<evidence type="ECO:0000256" key="3">
    <source>
        <dbReference type="ARBA" id="ARBA00023139"/>
    </source>
</evidence>